<dbReference type="Gene3D" id="2.60.40.1180">
    <property type="entry name" value="Golgi alpha-mannosidase II"/>
    <property type="match status" value="1"/>
</dbReference>
<dbReference type="CDD" id="cd11326">
    <property type="entry name" value="AmyAc_Glg_debranch"/>
    <property type="match status" value="1"/>
</dbReference>
<dbReference type="InterPro" id="IPR014756">
    <property type="entry name" value="Ig_E-set"/>
</dbReference>
<dbReference type="NCBIfam" id="TIGR02100">
    <property type="entry name" value="glgX_debranch"/>
    <property type="match status" value="1"/>
</dbReference>
<dbReference type="GO" id="GO:0005978">
    <property type="term" value="P:glycogen biosynthetic process"/>
    <property type="evidence" value="ECO:0007669"/>
    <property type="project" value="InterPro"/>
</dbReference>
<dbReference type="InterPro" id="IPR006047">
    <property type="entry name" value="GH13_cat_dom"/>
</dbReference>
<dbReference type="SMART" id="SM00642">
    <property type="entry name" value="Aamy"/>
    <property type="match status" value="1"/>
</dbReference>
<protein>
    <submittedName>
        <fullName evidence="5">Glycogen operon protein</fullName>
    </submittedName>
</protein>
<dbReference type="GO" id="GO:0004135">
    <property type="term" value="F:amylo-alpha-1,6-glucosidase activity"/>
    <property type="evidence" value="ECO:0007669"/>
    <property type="project" value="InterPro"/>
</dbReference>
<accession>A0A4V2PUF5</accession>
<dbReference type="InterPro" id="IPR013780">
    <property type="entry name" value="Glyco_hydro_b"/>
</dbReference>
<evidence type="ECO:0000256" key="3">
    <source>
        <dbReference type="ARBA" id="ARBA00023295"/>
    </source>
</evidence>
<dbReference type="PANTHER" id="PTHR43002">
    <property type="entry name" value="GLYCOGEN DEBRANCHING ENZYME"/>
    <property type="match status" value="1"/>
</dbReference>
<dbReference type="Gene3D" id="2.60.40.10">
    <property type="entry name" value="Immunoglobulins"/>
    <property type="match status" value="1"/>
</dbReference>
<dbReference type="Pfam" id="PF18390">
    <property type="entry name" value="GlgX_C"/>
    <property type="match status" value="1"/>
</dbReference>
<dbReference type="GO" id="GO:0005980">
    <property type="term" value="P:glycogen catabolic process"/>
    <property type="evidence" value="ECO:0007669"/>
    <property type="project" value="InterPro"/>
</dbReference>
<evidence type="ECO:0000256" key="2">
    <source>
        <dbReference type="ARBA" id="ARBA00022801"/>
    </source>
</evidence>
<evidence type="ECO:0000313" key="6">
    <source>
        <dbReference type="Proteomes" id="UP000295496"/>
    </source>
</evidence>
<evidence type="ECO:0000313" key="5">
    <source>
        <dbReference type="EMBL" id="TCK70321.1"/>
    </source>
</evidence>
<keyword evidence="6" id="KW-1185">Reference proteome</keyword>
<dbReference type="SUPFAM" id="SSF51445">
    <property type="entry name" value="(Trans)glycosidases"/>
    <property type="match status" value="1"/>
</dbReference>
<dbReference type="EMBL" id="SMGJ01000002">
    <property type="protein sequence ID" value="TCK70321.1"/>
    <property type="molecule type" value="Genomic_DNA"/>
</dbReference>
<dbReference type="InterPro" id="IPR044505">
    <property type="entry name" value="GlgX_Isoamylase_N_E_set"/>
</dbReference>
<dbReference type="AlphaFoldDB" id="A0A4V2PUF5"/>
<dbReference type="Proteomes" id="UP000295496">
    <property type="component" value="Unassembled WGS sequence"/>
</dbReference>
<dbReference type="CDD" id="cd02856">
    <property type="entry name" value="E_set_GDE_Isoamylase_N"/>
    <property type="match status" value="1"/>
</dbReference>
<comment type="caution">
    <text evidence="5">The sequence shown here is derived from an EMBL/GenBank/DDBJ whole genome shotgun (WGS) entry which is preliminary data.</text>
</comment>
<feature type="domain" description="Glycosyl hydrolase family 13 catalytic" evidence="4">
    <location>
        <begin position="175"/>
        <end position="584"/>
    </location>
</feature>
<dbReference type="SUPFAM" id="SSF51011">
    <property type="entry name" value="Glycosyl hydrolase domain"/>
    <property type="match status" value="1"/>
</dbReference>
<dbReference type="InterPro" id="IPR011837">
    <property type="entry name" value="Glycogen_debranch_GlgX"/>
</dbReference>
<proteinExistence type="inferred from homology"/>
<organism evidence="5 6">
    <name type="scientific">Lonepinella koalarum</name>
    <dbReference type="NCBI Taxonomy" id="53417"/>
    <lineage>
        <taxon>Bacteria</taxon>
        <taxon>Pseudomonadati</taxon>
        <taxon>Pseudomonadota</taxon>
        <taxon>Gammaproteobacteria</taxon>
        <taxon>Pasteurellales</taxon>
        <taxon>Pasteurellaceae</taxon>
        <taxon>Lonepinella</taxon>
    </lineage>
</organism>
<dbReference type="SUPFAM" id="SSF81296">
    <property type="entry name" value="E set domains"/>
    <property type="match status" value="1"/>
</dbReference>
<dbReference type="InterPro" id="IPR017853">
    <property type="entry name" value="GH"/>
</dbReference>
<dbReference type="Pfam" id="PF00128">
    <property type="entry name" value="Alpha-amylase"/>
    <property type="match status" value="1"/>
</dbReference>
<name>A0A4V2PUF5_9PAST</name>
<keyword evidence="3" id="KW-0326">Glycosidase</keyword>
<evidence type="ECO:0000259" key="4">
    <source>
        <dbReference type="SMART" id="SM00642"/>
    </source>
</evidence>
<reference evidence="5 6" key="1">
    <citation type="submission" date="2019-03" db="EMBL/GenBank/DDBJ databases">
        <title>Genomic Encyclopedia of Type Strains, Phase IV (KMG-IV): sequencing the most valuable type-strain genomes for metagenomic binning, comparative biology and taxonomic classification.</title>
        <authorList>
            <person name="Goeker M."/>
        </authorList>
    </citation>
    <scope>NUCLEOTIDE SEQUENCE [LARGE SCALE GENOMIC DNA]</scope>
    <source>
        <strain evidence="5 6">DSM 10053</strain>
    </source>
</reference>
<dbReference type="GO" id="GO:0003844">
    <property type="term" value="F:1,4-alpha-glucan branching enzyme activity"/>
    <property type="evidence" value="ECO:0007669"/>
    <property type="project" value="InterPro"/>
</dbReference>
<gene>
    <name evidence="5" type="ORF">EV692_0584</name>
</gene>
<dbReference type="Pfam" id="PF02922">
    <property type="entry name" value="CBM_48"/>
    <property type="match status" value="1"/>
</dbReference>
<dbReference type="InterPro" id="IPR040784">
    <property type="entry name" value="GlgX_C"/>
</dbReference>
<comment type="similarity">
    <text evidence="1">Belongs to the glycosyl hydrolase 13 family.</text>
</comment>
<dbReference type="Gene3D" id="3.20.20.80">
    <property type="entry name" value="Glycosidases"/>
    <property type="match status" value="1"/>
</dbReference>
<keyword evidence="2" id="KW-0378">Hydrolase</keyword>
<evidence type="ECO:0000256" key="1">
    <source>
        <dbReference type="ARBA" id="ARBA00008061"/>
    </source>
</evidence>
<dbReference type="InterPro" id="IPR004193">
    <property type="entry name" value="Glyco_hydro_13_N"/>
</dbReference>
<sequence length="681" mass="78513">MGHLNVPFLNIIININGLFKIIIVMSTLLGANIEIRNNQQGVSFALYSSQASKIELCLFDSEDNEKRFVMKKNEQNIWHCWIADVDEGAQYGYRLYPKDGISLNNPNKLMLDPYAKRVVGKPDLSTADKRSWFLLNDRRDNAKLAPKGVVTSSSNFDWQGDKPLQTPWEKSIIYELHVKGFTKLREDLPAHIRGTYAGLAHPKSIAYLQSLGITAVELLPVNFFVNEPHLQEKRLSNYWGYNPLAMFALETTYAATDNPMDEFKQAVKALHRAGIEVILDVVFNHTAEGEKHFPTFSQRGIDDQTYYYHNDQGYYENWTGCGNTLNLSTPQGRAWVLDCLKYWVEEYHIDGFRFDLASSLGREQPYFNPQGLLFKAIENDPILSRCKMISEPWDLGDGGYQVGNFPSYFAEWNDRYRDDIKRFWLWKSGALGTFAERLAGSSDIYRKANQLPYKTLNFISAHDGFTLRDLVSYNYKHNWANGENNYDGHNENYSYNHGIEGFTEGLPKNEQNTVEKQRFLTSVALLRTLLLSNGTPMLLAGDEFGNTQYGNNNAYCQDNQITWLKWSMFERDLFVATQQAIQLRKKIQSLTNGQWWNTQNVNWLNESGHSLQVENWQNYASKAIQILLDDKWLLVINAKDDLQNFILPDGKWQMLVSNRTQLLKGQVLLVETLDFCILQRK</sequence>
<dbReference type="InterPro" id="IPR013783">
    <property type="entry name" value="Ig-like_fold"/>
</dbReference>